<dbReference type="OrthoDB" id="2583188at2759"/>
<dbReference type="AlphaFoldDB" id="A0A1Y1UH17"/>
<reference evidence="2 3" key="1">
    <citation type="submission" date="2017-03" db="EMBL/GenBank/DDBJ databases">
        <title>Widespread Adenine N6-methylation of Active Genes in Fungi.</title>
        <authorList>
            <consortium name="DOE Joint Genome Institute"/>
            <person name="Mondo S.J."/>
            <person name="Dannebaum R.O."/>
            <person name="Kuo R.C."/>
            <person name="Louie K.B."/>
            <person name="Bewick A.J."/>
            <person name="Labutti K."/>
            <person name="Haridas S."/>
            <person name="Kuo A."/>
            <person name="Salamov A."/>
            <person name="Ahrendt S.R."/>
            <person name="Lau R."/>
            <person name="Bowen B.P."/>
            <person name="Lipzen A."/>
            <person name="Sullivan W."/>
            <person name="Andreopoulos W.B."/>
            <person name="Clum A."/>
            <person name="Lindquist E."/>
            <person name="Daum C."/>
            <person name="Northen T.R."/>
            <person name="Ramamoorthy G."/>
            <person name="Schmitz R.J."/>
            <person name="Gryganskyi A."/>
            <person name="Culley D."/>
            <person name="Magnuson J."/>
            <person name="James T.Y."/>
            <person name="O'Malley M.A."/>
            <person name="Stajich J.E."/>
            <person name="Spatafora J.W."/>
            <person name="Visel A."/>
            <person name="Grigoriev I.V."/>
        </authorList>
    </citation>
    <scope>NUCLEOTIDE SEQUENCE [LARGE SCALE GENOMIC DNA]</scope>
    <source>
        <strain evidence="2 3">NRRL Y-17943</strain>
    </source>
</reference>
<sequence>MFASQLATAALFGATCALAAPLNSQDERSTVSDLVGLSPVTPTQLAITIDPNFQRDSCITATKLIDGRVFWICRDTLNLQNETLNEYIGFIESSSASWSNQTAAGNAPVLTPVPASQGQKPVTSGFSQQLTQYGGPFPLTTPYLYYAPDQYPPGGAGPDFSRYEEWPDAPLYITDVASDGTTTGYLFPTAAANGGNITDEFPGTTLYKITYTPTSNLSTLPTVEMIAEHFFPRYGFNYGAFGGVISPTDNMLYLWGETYAFYGLFVQNPVYNVSLGLARVALDSIENIDAYEYYYPATNTWNETQPNIYNKAANVTVGYITGQGTFFYNEKESVYVFVGQNQNETNMEVTYSVAQQPEGPWSLAAPPVTLSNDFSYSLAAHPEMGDDPNNLYVSFTANFDDSTGKNQYKQPLYQLQFDWTNLDGVLQSLPKLT</sequence>
<dbReference type="EMBL" id="NBSH01000007">
    <property type="protein sequence ID" value="ORX36817.1"/>
    <property type="molecule type" value="Genomic_DNA"/>
</dbReference>
<protein>
    <recommendedName>
        <fullName evidence="4">DUF4185 domain-containing protein</fullName>
    </recommendedName>
</protein>
<evidence type="ECO:0000313" key="2">
    <source>
        <dbReference type="EMBL" id="ORX36817.1"/>
    </source>
</evidence>
<proteinExistence type="predicted"/>
<comment type="caution">
    <text evidence="2">The sequence shown here is derived from an EMBL/GenBank/DDBJ whole genome shotgun (WGS) entry which is preliminary data.</text>
</comment>
<dbReference type="RefSeq" id="XP_021870886.1">
    <property type="nucleotide sequence ID" value="XM_022018307.1"/>
</dbReference>
<evidence type="ECO:0000313" key="3">
    <source>
        <dbReference type="Proteomes" id="UP000193218"/>
    </source>
</evidence>
<dbReference type="InParanoid" id="A0A1Y1UH17"/>
<feature type="signal peptide" evidence="1">
    <location>
        <begin position="1"/>
        <end position="19"/>
    </location>
</feature>
<gene>
    <name evidence="2" type="ORF">BD324DRAFT_651298</name>
</gene>
<evidence type="ECO:0008006" key="4">
    <source>
        <dbReference type="Google" id="ProtNLM"/>
    </source>
</evidence>
<keyword evidence="1" id="KW-0732">Signal</keyword>
<dbReference type="Proteomes" id="UP000193218">
    <property type="component" value="Unassembled WGS sequence"/>
</dbReference>
<accession>A0A1Y1UH17</accession>
<feature type="chain" id="PRO_5012395186" description="DUF4185 domain-containing protein" evidence="1">
    <location>
        <begin position="20"/>
        <end position="433"/>
    </location>
</feature>
<keyword evidence="3" id="KW-1185">Reference proteome</keyword>
<dbReference type="GeneID" id="33560116"/>
<evidence type="ECO:0000256" key="1">
    <source>
        <dbReference type="SAM" id="SignalP"/>
    </source>
</evidence>
<name>A0A1Y1UH17_9TREE</name>
<organism evidence="2 3">
    <name type="scientific">Kockovaella imperatae</name>
    <dbReference type="NCBI Taxonomy" id="4999"/>
    <lineage>
        <taxon>Eukaryota</taxon>
        <taxon>Fungi</taxon>
        <taxon>Dikarya</taxon>
        <taxon>Basidiomycota</taxon>
        <taxon>Agaricomycotina</taxon>
        <taxon>Tremellomycetes</taxon>
        <taxon>Tremellales</taxon>
        <taxon>Cuniculitremaceae</taxon>
        <taxon>Kockovaella</taxon>
    </lineage>
</organism>